<dbReference type="STRING" id="34475.A0A4Y9YK41"/>
<gene>
    <name evidence="6" type="ORF">EVJ58_g3666</name>
</gene>
<comment type="subcellular location">
    <subcellularLocation>
        <location evidence="1">Membrane</location>
        <topology evidence="1">Multi-pass membrane protein</topology>
    </subcellularLocation>
</comment>
<feature type="transmembrane region" description="Helical" evidence="5">
    <location>
        <begin position="26"/>
        <end position="45"/>
    </location>
</feature>
<evidence type="ECO:0000313" key="6">
    <source>
        <dbReference type="EMBL" id="TFY62755.1"/>
    </source>
</evidence>
<sequence length="334" mass="36617">MPVCPTCANPGGNSLGYAGSVQISPYGYTPTAWVGILMVVLFVLTTALRYRMWFLAGTAVVAGILEAVGWVGRLWASYDVLSHTAFSMQIICTIIGPTPLIAANFIILGHVIRRLGQQYSRLSAQRYTIVFVSCDIISLIVQALGGAAAAAAVNNNKSPKGGSDIMLAGIIFQTGESHISMWPLALTHCLLVAITFYVVLAAEFFLRCFKDWPIRGRAVIKTGYVFESKMQQMVAALVFSSLCFYVRTWYRCIELGDGWEGRIIHTQRYFVVMDALMIVLAMWTLNIFHPGRLMGCGVDWKADKNIGTMQAGKSQGSEAGFGMFSDNGLAKEQY</sequence>
<keyword evidence="2 5" id="KW-0812">Transmembrane</keyword>
<dbReference type="PANTHER" id="PTHR31465:SF9">
    <property type="entry name" value="SPHINGOID LONG-CHAIN BASE TRANSPORTER RSB1"/>
    <property type="match status" value="1"/>
</dbReference>
<dbReference type="Proteomes" id="UP000298390">
    <property type="component" value="Unassembled WGS sequence"/>
</dbReference>
<evidence type="ECO:0000256" key="5">
    <source>
        <dbReference type="SAM" id="Phobius"/>
    </source>
</evidence>
<evidence type="ECO:0008006" key="8">
    <source>
        <dbReference type="Google" id="ProtNLM"/>
    </source>
</evidence>
<reference evidence="6 7" key="1">
    <citation type="submission" date="2019-01" db="EMBL/GenBank/DDBJ databases">
        <title>Genome sequencing of the rare red list fungi Fomitopsis rosea.</title>
        <authorList>
            <person name="Buettner E."/>
            <person name="Kellner H."/>
        </authorList>
    </citation>
    <scope>NUCLEOTIDE SEQUENCE [LARGE SCALE GENOMIC DNA]</scope>
    <source>
        <strain evidence="6 7">DSM 105464</strain>
    </source>
</reference>
<proteinExistence type="predicted"/>
<dbReference type="AlphaFoldDB" id="A0A4Y9YK41"/>
<evidence type="ECO:0000256" key="2">
    <source>
        <dbReference type="ARBA" id="ARBA00022692"/>
    </source>
</evidence>
<dbReference type="InterPro" id="IPR007568">
    <property type="entry name" value="RTA1"/>
</dbReference>
<evidence type="ECO:0000313" key="7">
    <source>
        <dbReference type="Proteomes" id="UP000298390"/>
    </source>
</evidence>
<dbReference type="EMBL" id="SEKV01000154">
    <property type="protein sequence ID" value="TFY62755.1"/>
    <property type="molecule type" value="Genomic_DNA"/>
</dbReference>
<accession>A0A4Y9YK41</accession>
<feature type="transmembrane region" description="Helical" evidence="5">
    <location>
        <begin position="52"/>
        <end position="72"/>
    </location>
</feature>
<feature type="transmembrane region" description="Helical" evidence="5">
    <location>
        <begin position="185"/>
        <end position="209"/>
    </location>
</feature>
<keyword evidence="3 5" id="KW-1133">Transmembrane helix</keyword>
<keyword evidence="4 5" id="KW-0472">Membrane</keyword>
<dbReference type="GO" id="GO:0005886">
    <property type="term" value="C:plasma membrane"/>
    <property type="evidence" value="ECO:0007669"/>
    <property type="project" value="TreeGrafter"/>
</dbReference>
<evidence type="ECO:0000256" key="4">
    <source>
        <dbReference type="ARBA" id="ARBA00023136"/>
    </source>
</evidence>
<name>A0A4Y9YK41_9APHY</name>
<organism evidence="6 7">
    <name type="scientific">Rhodofomes roseus</name>
    <dbReference type="NCBI Taxonomy" id="34475"/>
    <lineage>
        <taxon>Eukaryota</taxon>
        <taxon>Fungi</taxon>
        <taxon>Dikarya</taxon>
        <taxon>Basidiomycota</taxon>
        <taxon>Agaricomycotina</taxon>
        <taxon>Agaricomycetes</taxon>
        <taxon>Polyporales</taxon>
        <taxon>Rhodofomes</taxon>
    </lineage>
</organism>
<evidence type="ECO:0000256" key="3">
    <source>
        <dbReference type="ARBA" id="ARBA00022989"/>
    </source>
</evidence>
<comment type="caution">
    <text evidence="6">The sequence shown here is derived from an EMBL/GenBank/DDBJ whole genome shotgun (WGS) entry which is preliminary data.</text>
</comment>
<feature type="transmembrane region" description="Helical" evidence="5">
    <location>
        <begin position="129"/>
        <end position="153"/>
    </location>
</feature>
<protein>
    <recommendedName>
        <fullName evidence="8">RTA1 domain protein</fullName>
    </recommendedName>
</protein>
<dbReference type="Pfam" id="PF04479">
    <property type="entry name" value="RTA1"/>
    <property type="match status" value="1"/>
</dbReference>
<feature type="transmembrane region" description="Helical" evidence="5">
    <location>
        <begin position="84"/>
        <end position="108"/>
    </location>
</feature>
<feature type="transmembrane region" description="Helical" evidence="5">
    <location>
        <begin position="270"/>
        <end position="288"/>
    </location>
</feature>
<dbReference type="GO" id="GO:0000324">
    <property type="term" value="C:fungal-type vacuole"/>
    <property type="evidence" value="ECO:0007669"/>
    <property type="project" value="TreeGrafter"/>
</dbReference>
<evidence type="ECO:0000256" key="1">
    <source>
        <dbReference type="ARBA" id="ARBA00004141"/>
    </source>
</evidence>
<dbReference type="PANTHER" id="PTHR31465">
    <property type="entry name" value="PROTEIN RTA1-RELATED"/>
    <property type="match status" value="1"/>
</dbReference>